<keyword evidence="1" id="KW-0732">Signal</keyword>
<gene>
    <name evidence="2" type="ORF">BJX66DRAFT_301260</name>
</gene>
<accession>A0ABR4G9N7</accession>
<dbReference type="Proteomes" id="UP001610563">
    <property type="component" value="Unassembled WGS sequence"/>
</dbReference>
<reference evidence="2 3" key="1">
    <citation type="submission" date="2024-07" db="EMBL/GenBank/DDBJ databases">
        <title>Section-level genome sequencing and comparative genomics of Aspergillus sections Usti and Cavernicolus.</title>
        <authorList>
            <consortium name="Lawrence Berkeley National Laboratory"/>
            <person name="Nybo J.L."/>
            <person name="Vesth T.C."/>
            <person name="Theobald S."/>
            <person name="Frisvad J.C."/>
            <person name="Larsen T.O."/>
            <person name="Kjaerboelling I."/>
            <person name="Rothschild-Mancinelli K."/>
            <person name="Lyhne E.K."/>
            <person name="Kogle M.E."/>
            <person name="Barry K."/>
            <person name="Clum A."/>
            <person name="Na H."/>
            <person name="Ledsgaard L."/>
            <person name="Lin J."/>
            <person name="Lipzen A."/>
            <person name="Kuo A."/>
            <person name="Riley R."/>
            <person name="Mondo S."/>
            <person name="Labutti K."/>
            <person name="Haridas S."/>
            <person name="Pangalinan J."/>
            <person name="Salamov A.A."/>
            <person name="Simmons B.A."/>
            <person name="Magnuson J.K."/>
            <person name="Chen J."/>
            <person name="Drula E."/>
            <person name="Henrissat B."/>
            <person name="Wiebenga A."/>
            <person name="Lubbers R.J."/>
            <person name="Gomes A.C."/>
            <person name="Makela M.R."/>
            <person name="Stajich J."/>
            <person name="Grigoriev I.V."/>
            <person name="Mortensen U.H."/>
            <person name="De Vries R.P."/>
            <person name="Baker S.E."/>
            <person name="Andersen M.R."/>
        </authorList>
    </citation>
    <scope>NUCLEOTIDE SEQUENCE [LARGE SCALE GENOMIC DNA]</scope>
    <source>
        <strain evidence="2 3">CBS 209.92</strain>
    </source>
</reference>
<evidence type="ECO:0008006" key="4">
    <source>
        <dbReference type="Google" id="ProtNLM"/>
    </source>
</evidence>
<dbReference type="EMBL" id="JBFTWV010000032">
    <property type="protein sequence ID" value="KAL2795737.1"/>
    <property type="molecule type" value="Genomic_DNA"/>
</dbReference>
<evidence type="ECO:0000313" key="2">
    <source>
        <dbReference type="EMBL" id="KAL2795737.1"/>
    </source>
</evidence>
<proteinExistence type="predicted"/>
<protein>
    <recommendedName>
        <fullName evidence="4">Secreted protein</fullName>
    </recommendedName>
</protein>
<sequence length="166" mass="18881">MFSFDVCNRLSLSIPTFFLLLCVTQTNPLIMTSRCVLANRRPGIPEVQRMRNHGLRQNPRRAVPDILSIPSQIFIPNSIPIPLFLRAIIAFFCGAHRYVPSESSCAVAHINPRSCWVRPAILFFPFETISHPDRHILAASLPRLTSKWLKTRSSIPVLTRVQFSTM</sequence>
<keyword evidence="3" id="KW-1185">Reference proteome</keyword>
<evidence type="ECO:0000313" key="3">
    <source>
        <dbReference type="Proteomes" id="UP001610563"/>
    </source>
</evidence>
<feature type="chain" id="PRO_5045125396" description="Secreted protein" evidence="1">
    <location>
        <begin position="27"/>
        <end position="166"/>
    </location>
</feature>
<feature type="signal peptide" evidence="1">
    <location>
        <begin position="1"/>
        <end position="26"/>
    </location>
</feature>
<comment type="caution">
    <text evidence="2">The sequence shown here is derived from an EMBL/GenBank/DDBJ whole genome shotgun (WGS) entry which is preliminary data.</text>
</comment>
<evidence type="ECO:0000256" key="1">
    <source>
        <dbReference type="SAM" id="SignalP"/>
    </source>
</evidence>
<name>A0ABR4G9N7_9EURO</name>
<organism evidence="2 3">
    <name type="scientific">Aspergillus keveii</name>
    <dbReference type="NCBI Taxonomy" id="714993"/>
    <lineage>
        <taxon>Eukaryota</taxon>
        <taxon>Fungi</taxon>
        <taxon>Dikarya</taxon>
        <taxon>Ascomycota</taxon>
        <taxon>Pezizomycotina</taxon>
        <taxon>Eurotiomycetes</taxon>
        <taxon>Eurotiomycetidae</taxon>
        <taxon>Eurotiales</taxon>
        <taxon>Aspergillaceae</taxon>
        <taxon>Aspergillus</taxon>
        <taxon>Aspergillus subgen. Nidulantes</taxon>
    </lineage>
</organism>